<accession>A0A1U8IDY1</accession>
<dbReference type="RefSeq" id="XP_016676401.2">
    <property type="nucleotide sequence ID" value="XM_016820912.2"/>
</dbReference>
<dbReference type="PANTHER" id="PTHR35317">
    <property type="entry name" value="OS04G0629600 PROTEIN"/>
    <property type="match status" value="1"/>
</dbReference>
<feature type="domain" description="Retrovirus-related Pol polyprotein from transposon TNT 1-94-like beta-barrel" evidence="1">
    <location>
        <begin position="189"/>
        <end position="271"/>
    </location>
</feature>
<dbReference type="KEGG" id="ghi:107895669"/>
<protein>
    <recommendedName>
        <fullName evidence="1">Retrovirus-related Pol polyprotein from transposon TNT 1-94-like beta-barrel domain-containing protein</fullName>
    </recommendedName>
</protein>
<dbReference type="GeneID" id="107895669"/>
<name>A0A1U8IDY1_GOSHI</name>
<dbReference type="InterPro" id="IPR054722">
    <property type="entry name" value="PolX-like_BBD"/>
</dbReference>
<dbReference type="PANTHER" id="PTHR35317:SF28">
    <property type="entry name" value="ZINC FINGER, CCHC-TYPE, RIBONUCLEASE H-LIKE DOMAIN, GAG-PRE-INTEGRASE DOMAIN PROTEIN-RELATED"/>
    <property type="match status" value="1"/>
</dbReference>
<evidence type="ECO:0000313" key="2">
    <source>
        <dbReference type="Proteomes" id="UP000818029"/>
    </source>
</evidence>
<dbReference type="Pfam" id="PF22936">
    <property type="entry name" value="Pol_BBD"/>
    <property type="match status" value="1"/>
</dbReference>
<evidence type="ECO:0000313" key="3">
    <source>
        <dbReference type="RefSeq" id="XP_016676401.2"/>
    </source>
</evidence>
<dbReference type="Pfam" id="PF14223">
    <property type="entry name" value="Retrotran_gag_2"/>
    <property type="match status" value="1"/>
</dbReference>
<sequence length="288" mass="33006">MNGETLDDVRVMEKILWSLTRKFDNMVVAIEESKDLSQISIDKLVGSLQAHEHKMKQNDDTRNLDQVLQIKLSFNESGVRDNFGQGTSNRGGYRGDIEVEIEVDEEHMDEAINHMVKSKQVKNIKHQVMDKELEAEVKAEVDFNKEINLRLNPKMEERNHVAAAKEEENVESSVFLTYKESEKSSKNIWHLDNYANNHICGRRNLFLKLDENIHGQVTFGDESHATVKGKGKGKATITQKNGEKKFISYVYYVLALKSNIISLGKLLEKGYEVHMKDSMLALKKRVVN</sequence>
<organism evidence="2 3">
    <name type="scientific">Gossypium hirsutum</name>
    <name type="common">Upland cotton</name>
    <name type="synonym">Gossypium mexicanum</name>
    <dbReference type="NCBI Taxonomy" id="3635"/>
    <lineage>
        <taxon>Eukaryota</taxon>
        <taxon>Viridiplantae</taxon>
        <taxon>Streptophyta</taxon>
        <taxon>Embryophyta</taxon>
        <taxon>Tracheophyta</taxon>
        <taxon>Spermatophyta</taxon>
        <taxon>Magnoliopsida</taxon>
        <taxon>eudicotyledons</taxon>
        <taxon>Gunneridae</taxon>
        <taxon>Pentapetalae</taxon>
        <taxon>rosids</taxon>
        <taxon>malvids</taxon>
        <taxon>Malvales</taxon>
        <taxon>Malvaceae</taxon>
        <taxon>Malvoideae</taxon>
        <taxon>Gossypium</taxon>
    </lineage>
</organism>
<evidence type="ECO:0000259" key="1">
    <source>
        <dbReference type="Pfam" id="PF22936"/>
    </source>
</evidence>
<dbReference type="Proteomes" id="UP000818029">
    <property type="component" value="Chromosome A08"/>
</dbReference>
<reference evidence="2" key="1">
    <citation type="journal article" date="2020" name="Nat. Genet.">
        <title>Genomic diversifications of five Gossypium allopolyploid species and their impact on cotton improvement.</title>
        <authorList>
            <person name="Chen Z.J."/>
            <person name="Sreedasyam A."/>
            <person name="Ando A."/>
            <person name="Song Q."/>
            <person name="De Santiago L.M."/>
            <person name="Hulse-Kemp A.M."/>
            <person name="Ding M."/>
            <person name="Ye W."/>
            <person name="Kirkbride R.C."/>
            <person name="Jenkins J."/>
            <person name="Plott C."/>
            <person name="Lovell J."/>
            <person name="Lin Y.M."/>
            <person name="Vaughn R."/>
            <person name="Liu B."/>
            <person name="Simpson S."/>
            <person name="Scheffler B.E."/>
            <person name="Wen L."/>
            <person name="Saski C.A."/>
            <person name="Grover C.E."/>
            <person name="Hu G."/>
            <person name="Conover J.L."/>
            <person name="Carlson J.W."/>
            <person name="Shu S."/>
            <person name="Boston L.B."/>
            <person name="Williams M."/>
            <person name="Peterson D.G."/>
            <person name="McGee K."/>
            <person name="Jones D.C."/>
            <person name="Wendel J.F."/>
            <person name="Stelly D.M."/>
            <person name="Grimwood J."/>
            <person name="Schmutz J."/>
        </authorList>
    </citation>
    <scope>NUCLEOTIDE SEQUENCE [LARGE SCALE GENOMIC DNA]</scope>
    <source>
        <strain evidence="2">cv. TM-1</strain>
    </source>
</reference>
<proteinExistence type="predicted"/>
<gene>
    <name evidence="3" type="primary">LOC107895669</name>
</gene>
<dbReference type="AlphaFoldDB" id="A0A1U8IDY1"/>
<keyword evidence="2" id="KW-1185">Reference proteome</keyword>
<dbReference type="PaxDb" id="3635-A0A1U8IDY1"/>
<reference evidence="3" key="2">
    <citation type="submission" date="2025-08" db="UniProtKB">
        <authorList>
            <consortium name="RefSeq"/>
        </authorList>
    </citation>
    <scope>IDENTIFICATION</scope>
</reference>